<keyword evidence="3 9" id="KW-0808">Transferase</keyword>
<keyword evidence="5 9" id="KW-0479">Metal-binding</keyword>
<dbReference type="InterPro" id="IPR003698">
    <property type="entry name" value="Lipoyl_synth"/>
</dbReference>
<dbReference type="InterPro" id="IPR058240">
    <property type="entry name" value="rSAM_sf"/>
</dbReference>
<dbReference type="GO" id="GO:0051539">
    <property type="term" value="F:4 iron, 4 sulfur cluster binding"/>
    <property type="evidence" value="ECO:0007669"/>
    <property type="project" value="UniProtKB-UniRule"/>
</dbReference>
<dbReference type="Gene3D" id="3.20.20.70">
    <property type="entry name" value="Aldolase class I"/>
    <property type="match status" value="1"/>
</dbReference>
<comment type="similarity">
    <text evidence="9">Belongs to the radical SAM superfamily. Lipoyl synthase family.</text>
</comment>
<dbReference type="SFLD" id="SFLDG01058">
    <property type="entry name" value="lipoyl_synthase_like"/>
    <property type="match status" value="1"/>
</dbReference>
<dbReference type="NCBIfam" id="TIGR00510">
    <property type="entry name" value="lipA"/>
    <property type="match status" value="1"/>
</dbReference>
<dbReference type="Pfam" id="PF04055">
    <property type="entry name" value="Radical_SAM"/>
    <property type="match status" value="1"/>
</dbReference>
<feature type="binding site" evidence="9">
    <location>
        <position position="81"/>
    </location>
    <ligand>
        <name>[4Fe-4S] cluster</name>
        <dbReference type="ChEBI" id="CHEBI:49883"/>
        <label>1</label>
    </ligand>
</feature>
<dbReference type="InterPro" id="IPR007197">
    <property type="entry name" value="rSAM"/>
</dbReference>
<evidence type="ECO:0000256" key="10">
    <source>
        <dbReference type="SAM" id="MobiDB-lite"/>
    </source>
</evidence>
<dbReference type="GO" id="GO:0005737">
    <property type="term" value="C:cytoplasm"/>
    <property type="evidence" value="ECO:0007669"/>
    <property type="project" value="UniProtKB-SubCell"/>
</dbReference>
<feature type="binding site" evidence="9">
    <location>
        <position position="100"/>
    </location>
    <ligand>
        <name>[4Fe-4S] cluster</name>
        <dbReference type="ChEBI" id="CHEBI:49883"/>
        <label>2</label>
        <note>4Fe-4S-S-AdoMet</note>
    </ligand>
</feature>
<comment type="function">
    <text evidence="9">Catalyzes the radical-mediated insertion of two sulfur atoms into the C-6 and C-8 positions of the octanoyl moiety bound to the lipoyl domains of lipoate-dependent enzymes, thereby converting the octanoylated domains into lipoylated derivatives.</text>
</comment>
<keyword evidence="6 9" id="KW-0408">Iron</keyword>
<dbReference type="HAMAP" id="MF_00206">
    <property type="entry name" value="Lipoyl_synth"/>
    <property type="match status" value="1"/>
</dbReference>
<reference evidence="12" key="1">
    <citation type="submission" date="2023-03" db="EMBL/GenBank/DDBJ databases">
        <authorList>
            <person name="Pearce D."/>
        </authorList>
    </citation>
    <scope>NUCLEOTIDE SEQUENCE</scope>
    <source>
        <strain evidence="12">Mc</strain>
    </source>
</reference>
<feature type="binding site" evidence="9">
    <location>
        <position position="96"/>
    </location>
    <ligand>
        <name>[4Fe-4S] cluster</name>
        <dbReference type="ChEBI" id="CHEBI:49883"/>
        <label>2</label>
        <note>4Fe-4S-S-AdoMet</note>
    </ligand>
</feature>
<evidence type="ECO:0000256" key="9">
    <source>
        <dbReference type="HAMAP-Rule" id="MF_00206"/>
    </source>
</evidence>
<dbReference type="InterPro" id="IPR013785">
    <property type="entry name" value="Aldolase_TIM"/>
</dbReference>
<dbReference type="Proteomes" id="UP001158598">
    <property type="component" value="Chromosome"/>
</dbReference>
<dbReference type="NCBIfam" id="NF004019">
    <property type="entry name" value="PRK05481.1"/>
    <property type="match status" value="1"/>
</dbReference>
<feature type="region of interest" description="Disordered" evidence="10">
    <location>
        <begin position="1"/>
        <end position="32"/>
    </location>
</feature>
<feature type="compositionally biased region" description="Basic and acidic residues" evidence="10">
    <location>
        <begin position="1"/>
        <end position="26"/>
    </location>
</feature>
<name>A0AA35UB85_METCP</name>
<keyword evidence="2 9" id="KW-0963">Cytoplasm</keyword>
<dbReference type="GO" id="GO:0009249">
    <property type="term" value="P:protein lipoylation"/>
    <property type="evidence" value="ECO:0007669"/>
    <property type="project" value="UniProtKB-UniRule"/>
</dbReference>
<proteinExistence type="inferred from homology"/>
<comment type="cofactor">
    <cofactor evidence="9">
        <name>[4Fe-4S] cluster</name>
        <dbReference type="ChEBI" id="CHEBI:49883"/>
    </cofactor>
    <text evidence="9">Binds 2 [4Fe-4S] clusters per subunit. One cluster is coordinated with 3 cysteines and an exchangeable S-adenosyl-L-methionine.</text>
</comment>
<dbReference type="NCBIfam" id="NF009544">
    <property type="entry name" value="PRK12928.1"/>
    <property type="match status" value="1"/>
</dbReference>
<feature type="domain" description="Radical SAM core" evidence="11">
    <location>
        <begin position="82"/>
        <end position="299"/>
    </location>
</feature>
<feature type="binding site" evidence="9">
    <location>
        <position position="75"/>
    </location>
    <ligand>
        <name>[4Fe-4S] cluster</name>
        <dbReference type="ChEBI" id="CHEBI:49883"/>
        <label>1</label>
    </ligand>
</feature>
<sequence>MKTLDENRAPSRQTPESHRRGAEKLSRIPVKVEPGAPLPKPDWIRVRAGSGDEVRRVKRLLRERGLHSVCEEAACPNLAECFGHGTATFMILGDICTRRCPFCDVAHGRPAPPDPAEPERLAETIALLRLRYVVITSVDRDDLRDGGAAHFAACIRALRTRSPALSVEILTPDFRGRMEIALDLLAADPPDVFNHNIETVPRLYRQARPGADYRQSLELLARFRDKVPGVPTKSGLMLGLGETLDEVREVLRDLRGHGCEMLTLGQYLQPSRDHLPVVRYVPPAEFDELAGYARELGFASVASAPLVRSSYHADQQAAIIGR</sequence>
<comment type="pathway">
    <text evidence="9">Protein modification; protein lipoylation via endogenous pathway; protein N(6)-(lipoyl)lysine from octanoyl-[acyl-carrier-protein]: step 2/2.</text>
</comment>
<keyword evidence="1 9" id="KW-0004">4Fe-4S</keyword>
<evidence type="ECO:0000256" key="6">
    <source>
        <dbReference type="ARBA" id="ARBA00023004"/>
    </source>
</evidence>
<keyword evidence="4 9" id="KW-0949">S-adenosyl-L-methionine</keyword>
<organism evidence="12 13">
    <name type="scientific">Methylococcus capsulatus</name>
    <dbReference type="NCBI Taxonomy" id="414"/>
    <lineage>
        <taxon>Bacteria</taxon>
        <taxon>Pseudomonadati</taxon>
        <taxon>Pseudomonadota</taxon>
        <taxon>Gammaproteobacteria</taxon>
        <taxon>Methylococcales</taxon>
        <taxon>Methylococcaceae</taxon>
        <taxon>Methylococcus</taxon>
    </lineage>
</organism>
<comment type="catalytic activity">
    <reaction evidence="8 9">
        <text>[[Fe-S] cluster scaffold protein carrying a second [4Fe-4S](2+) cluster] + N(6)-octanoyl-L-lysyl-[protein] + 2 oxidized [2Fe-2S]-[ferredoxin] + 2 S-adenosyl-L-methionine + 4 H(+) = [[Fe-S] cluster scaffold protein] + N(6)-[(R)-dihydrolipoyl]-L-lysyl-[protein] + 4 Fe(3+) + 2 hydrogen sulfide + 2 5'-deoxyadenosine + 2 L-methionine + 2 reduced [2Fe-2S]-[ferredoxin]</text>
        <dbReference type="Rhea" id="RHEA:16585"/>
        <dbReference type="Rhea" id="RHEA-COMP:9928"/>
        <dbReference type="Rhea" id="RHEA-COMP:10000"/>
        <dbReference type="Rhea" id="RHEA-COMP:10001"/>
        <dbReference type="Rhea" id="RHEA-COMP:10475"/>
        <dbReference type="Rhea" id="RHEA-COMP:14568"/>
        <dbReference type="Rhea" id="RHEA-COMP:14569"/>
        <dbReference type="ChEBI" id="CHEBI:15378"/>
        <dbReference type="ChEBI" id="CHEBI:17319"/>
        <dbReference type="ChEBI" id="CHEBI:29034"/>
        <dbReference type="ChEBI" id="CHEBI:29919"/>
        <dbReference type="ChEBI" id="CHEBI:33722"/>
        <dbReference type="ChEBI" id="CHEBI:33737"/>
        <dbReference type="ChEBI" id="CHEBI:33738"/>
        <dbReference type="ChEBI" id="CHEBI:57844"/>
        <dbReference type="ChEBI" id="CHEBI:59789"/>
        <dbReference type="ChEBI" id="CHEBI:78809"/>
        <dbReference type="ChEBI" id="CHEBI:83100"/>
        <dbReference type="EC" id="2.8.1.8"/>
    </reaction>
</comment>
<evidence type="ECO:0000256" key="4">
    <source>
        <dbReference type="ARBA" id="ARBA00022691"/>
    </source>
</evidence>
<accession>A0AA35UB85</accession>
<evidence type="ECO:0000313" key="12">
    <source>
        <dbReference type="EMBL" id="CAI8784909.1"/>
    </source>
</evidence>
<dbReference type="AlphaFoldDB" id="A0AA35UB85"/>
<feature type="binding site" evidence="9">
    <location>
        <position position="103"/>
    </location>
    <ligand>
        <name>[4Fe-4S] cluster</name>
        <dbReference type="ChEBI" id="CHEBI:49883"/>
        <label>2</label>
        <note>4Fe-4S-S-AdoMet</note>
    </ligand>
</feature>
<dbReference type="FunFam" id="3.20.20.70:FF:000040">
    <property type="entry name" value="Lipoyl synthase"/>
    <property type="match status" value="1"/>
</dbReference>
<evidence type="ECO:0000256" key="8">
    <source>
        <dbReference type="ARBA" id="ARBA00047326"/>
    </source>
</evidence>
<keyword evidence="7 9" id="KW-0411">Iron-sulfur</keyword>
<dbReference type="EC" id="2.8.1.8" evidence="9"/>
<dbReference type="PIRSF" id="PIRSF005963">
    <property type="entry name" value="Lipoyl_synth"/>
    <property type="match status" value="1"/>
</dbReference>
<dbReference type="SUPFAM" id="SSF102114">
    <property type="entry name" value="Radical SAM enzymes"/>
    <property type="match status" value="1"/>
</dbReference>
<gene>
    <name evidence="9 12" type="primary">lipA</name>
    <name evidence="12" type="ORF">MCNOR_1274</name>
</gene>
<comment type="subcellular location">
    <subcellularLocation>
        <location evidence="9">Cytoplasm</location>
    </subcellularLocation>
</comment>
<protein>
    <recommendedName>
        <fullName evidence="9">Lipoyl synthase</fullName>
        <ecNumber evidence="9">2.8.1.8</ecNumber>
    </recommendedName>
    <alternativeName>
        <fullName evidence="9">Lip-syn</fullName>
        <shortName evidence="9">LS</shortName>
    </alternativeName>
    <alternativeName>
        <fullName evidence="9">Lipoate synthase</fullName>
    </alternativeName>
    <alternativeName>
        <fullName evidence="9">Lipoic acid synthase</fullName>
    </alternativeName>
    <alternativeName>
        <fullName evidence="9">Sulfur insertion protein LipA</fullName>
    </alternativeName>
</protein>
<dbReference type="SFLD" id="SFLDF00271">
    <property type="entry name" value="lipoyl_synthase"/>
    <property type="match status" value="1"/>
</dbReference>
<dbReference type="GO" id="GO:0016992">
    <property type="term" value="F:lipoate synthase activity"/>
    <property type="evidence" value="ECO:0007669"/>
    <property type="project" value="UniProtKB-UniRule"/>
</dbReference>
<evidence type="ECO:0000313" key="13">
    <source>
        <dbReference type="Proteomes" id="UP001158598"/>
    </source>
</evidence>
<dbReference type="InterPro" id="IPR006638">
    <property type="entry name" value="Elp3/MiaA/NifB-like_rSAM"/>
</dbReference>
<dbReference type="PANTHER" id="PTHR10949:SF0">
    <property type="entry name" value="LIPOYL SYNTHASE, MITOCHONDRIAL"/>
    <property type="match status" value="1"/>
</dbReference>
<dbReference type="RefSeq" id="WP_017365967.1">
    <property type="nucleotide sequence ID" value="NZ_OX458332.1"/>
</dbReference>
<feature type="binding site" evidence="9">
    <location>
        <position position="70"/>
    </location>
    <ligand>
        <name>[4Fe-4S] cluster</name>
        <dbReference type="ChEBI" id="CHEBI:49883"/>
        <label>1</label>
    </ligand>
</feature>
<dbReference type="SMART" id="SM00729">
    <property type="entry name" value="Elp3"/>
    <property type="match status" value="1"/>
</dbReference>
<dbReference type="PROSITE" id="PS51918">
    <property type="entry name" value="RADICAL_SAM"/>
    <property type="match status" value="1"/>
</dbReference>
<dbReference type="GO" id="GO:0046872">
    <property type="term" value="F:metal ion binding"/>
    <property type="evidence" value="ECO:0007669"/>
    <property type="project" value="UniProtKB-KW"/>
</dbReference>
<dbReference type="EMBL" id="OX458332">
    <property type="protein sequence ID" value="CAI8784909.1"/>
    <property type="molecule type" value="Genomic_DNA"/>
</dbReference>
<feature type="binding site" evidence="9">
    <location>
        <position position="310"/>
    </location>
    <ligand>
        <name>[4Fe-4S] cluster</name>
        <dbReference type="ChEBI" id="CHEBI:49883"/>
        <label>1</label>
    </ligand>
</feature>
<evidence type="ECO:0000256" key="7">
    <source>
        <dbReference type="ARBA" id="ARBA00023014"/>
    </source>
</evidence>
<dbReference type="SFLD" id="SFLDS00029">
    <property type="entry name" value="Radical_SAM"/>
    <property type="match status" value="1"/>
</dbReference>
<dbReference type="PANTHER" id="PTHR10949">
    <property type="entry name" value="LIPOYL SYNTHASE"/>
    <property type="match status" value="1"/>
</dbReference>
<dbReference type="CDD" id="cd01335">
    <property type="entry name" value="Radical_SAM"/>
    <property type="match status" value="1"/>
</dbReference>
<evidence type="ECO:0000256" key="2">
    <source>
        <dbReference type="ARBA" id="ARBA00022490"/>
    </source>
</evidence>
<evidence type="ECO:0000256" key="1">
    <source>
        <dbReference type="ARBA" id="ARBA00022485"/>
    </source>
</evidence>
<evidence type="ECO:0000256" key="3">
    <source>
        <dbReference type="ARBA" id="ARBA00022679"/>
    </source>
</evidence>
<evidence type="ECO:0000259" key="11">
    <source>
        <dbReference type="PROSITE" id="PS51918"/>
    </source>
</evidence>
<evidence type="ECO:0000256" key="5">
    <source>
        <dbReference type="ARBA" id="ARBA00022723"/>
    </source>
</evidence>